<dbReference type="GO" id="GO:0007062">
    <property type="term" value="P:sister chromatid cohesion"/>
    <property type="evidence" value="ECO:0007669"/>
    <property type="project" value="InterPro"/>
</dbReference>
<dbReference type="GO" id="GO:0005694">
    <property type="term" value="C:chromosome"/>
    <property type="evidence" value="ECO:0007669"/>
    <property type="project" value="InterPro"/>
</dbReference>
<comment type="subcellular location">
    <subcellularLocation>
        <location evidence="1 7">Cytoplasm</location>
    </subcellularLocation>
</comment>
<dbReference type="SUPFAM" id="SSF52540">
    <property type="entry name" value="P-loop containing nucleoside triphosphate hydrolases"/>
    <property type="match status" value="1"/>
</dbReference>
<keyword evidence="10" id="KW-1185">Reference proteome</keyword>
<comment type="subunit">
    <text evidence="7">Homodimer.</text>
</comment>
<organism evidence="9 10">
    <name type="scientific">Fructobacillus durionis</name>
    <dbReference type="NCBI Taxonomy" id="283737"/>
    <lineage>
        <taxon>Bacteria</taxon>
        <taxon>Bacillati</taxon>
        <taxon>Bacillota</taxon>
        <taxon>Bacilli</taxon>
        <taxon>Lactobacillales</taxon>
        <taxon>Lactobacillaceae</taxon>
        <taxon>Fructobacillus</taxon>
    </lineage>
</organism>
<dbReference type="Gene3D" id="1.20.1060.20">
    <property type="match status" value="1"/>
</dbReference>
<comment type="domain">
    <text evidence="7">Contains large globular domains required for ATP hydrolysis at each terminus and a third globular domain forming a flexible hinge near the middle of the molecule. These domains are separated by coiled-coil structures.</text>
</comment>
<dbReference type="HAMAP" id="MF_01894">
    <property type="entry name" value="Smc_prok"/>
    <property type="match status" value="1"/>
</dbReference>
<keyword evidence="2 7" id="KW-0963">Cytoplasm</keyword>
<dbReference type="STRING" id="283737.SAMN05660453_0294"/>
<dbReference type="PANTHER" id="PTHR43977">
    <property type="entry name" value="STRUCTURAL MAINTENANCE OF CHROMOSOMES PROTEIN 3"/>
    <property type="match status" value="1"/>
</dbReference>
<dbReference type="Gene3D" id="3.40.50.300">
    <property type="entry name" value="P-loop containing nucleotide triphosphate hydrolases"/>
    <property type="match status" value="2"/>
</dbReference>
<dbReference type="GO" id="GO:0030261">
    <property type="term" value="P:chromosome condensation"/>
    <property type="evidence" value="ECO:0007669"/>
    <property type="project" value="InterPro"/>
</dbReference>
<dbReference type="AlphaFoldDB" id="A0A1I1E603"/>
<dbReference type="FunFam" id="3.40.50.300:FF:000984">
    <property type="entry name" value="Chromosome partition protein Smc"/>
    <property type="match status" value="1"/>
</dbReference>
<evidence type="ECO:0000256" key="6">
    <source>
        <dbReference type="ARBA" id="ARBA00023125"/>
    </source>
</evidence>
<evidence type="ECO:0000256" key="2">
    <source>
        <dbReference type="ARBA" id="ARBA00022490"/>
    </source>
</evidence>
<dbReference type="SMART" id="SM00968">
    <property type="entry name" value="SMC_hinge"/>
    <property type="match status" value="1"/>
</dbReference>
<dbReference type="CDD" id="cd03278">
    <property type="entry name" value="ABC_SMC_barmotin"/>
    <property type="match status" value="2"/>
</dbReference>
<comment type="similarity">
    <text evidence="7">Belongs to the SMC family.</text>
</comment>
<feature type="coiled-coil region" evidence="7">
    <location>
        <begin position="676"/>
        <end position="922"/>
    </location>
</feature>
<dbReference type="GO" id="GO:0006260">
    <property type="term" value="P:DNA replication"/>
    <property type="evidence" value="ECO:0007669"/>
    <property type="project" value="UniProtKB-UniRule"/>
</dbReference>
<dbReference type="NCBIfam" id="TIGR02168">
    <property type="entry name" value="SMC_prok_B"/>
    <property type="match status" value="1"/>
</dbReference>
<dbReference type="InterPro" id="IPR010935">
    <property type="entry name" value="SMC_hinge"/>
</dbReference>
<keyword evidence="6 7" id="KW-0238">DNA-binding</keyword>
<protein>
    <recommendedName>
        <fullName evidence="7">Chromosome partition protein Smc</fullName>
    </recommendedName>
</protein>
<dbReference type="GO" id="GO:0005524">
    <property type="term" value="F:ATP binding"/>
    <property type="evidence" value="ECO:0007669"/>
    <property type="project" value="UniProtKB-UniRule"/>
</dbReference>
<dbReference type="SUPFAM" id="SSF75553">
    <property type="entry name" value="Smc hinge domain"/>
    <property type="match status" value="1"/>
</dbReference>
<feature type="coiled-coil region" evidence="7">
    <location>
        <begin position="993"/>
        <end position="1027"/>
    </location>
</feature>
<comment type="function">
    <text evidence="7">Required for chromosome condensation and partitioning.</text>
</comment>
<feature type="domain" description="SMC hinge" evidence="8">
    <location>
        <begin position="520"/>
        <end position="637"/>
    </location>
</feature>
<dbReference type="Pfam" id="PF02463">
    <property type="entry name" value="SMC_N"/>
    <property type="match status" value="1"/>
</dbReference>
<dbReference type="GO" id="GO:0016887">
    <property type="term" value="F:ATP hydrolysis activity"/>
    <property type="evidence" value="ECO:0007669"/>
    <property type="project" value="InterPro"/>
</dbReference>
<dbReference type="GO" id="GO:0007059">
    <property type="term" value="P:chromosome segregation"/>
    <property type="evidence" value="ECO:0007669"/>
    <property type="project" value="UniProtKB-UniRule"/>
</dbReference>
<keyword evidence="5 7" id="KW-0175">Coiled coil</keyword>
<dbReference type="InterPro" id="IPR036277">
    <property type="entry name" value="SMC_hinge_sf"/>
</dbReference>
<keyword evidence="4 7" id="KW-0067">ATP-binding</keyword>
<evidence type="ECO:0000256" key="1">
    <source>
        <dbReference type="ARBA" id="ARBA00004496"/>
    </source>
</evidence>
<keyword evidence="3 7" id="KW-0547">Nucleotide-binding</keyword>
<dbReference type="Gene3D" id="3.30.70.1620">
    <property type="match status" value="1"/>
</dbReference>
<accession>A0A1I1E603</accession>
<evidence type="ECO:0000256" key="7">
    <source>
        <dbReference type="HAMAP-Rule" id="MF_01894"/>
    </source>
</evidence>
<dbReference type="PIRSF" id="PIRSF005719">
    <property type="entry name" value="SMC"/>
    <property type="match status" value="1"/>
</dbReference>
<dbReference type="EMBL" id="FOLI01000001">
    <property type="protein sequence ID" value="SFB82082.1"/>
    <property type="molecule type" value="Genomic_DNA"/>
</dbReference>
<gene>
    <name evidence="7" type="primary">smc</name>
    <name evidence="9" type="ORF">SAMN05660453_0294</name>
</gene>
<dbReference type="Pfam" id="PF06470">
    <property type="entry name" value="SMC_hinge"/>
    <property type="match status" value="1"/>
</dbReference>
<evidence type="ECO:0000259" key="8">
    <source>
        <dbReference type="SMART" id="SM00968"/>
    </source>
</evidence>
<evidence type="ECO:0000313" key="10">
    <source>
        <dbReference type="Proteomes" id="UP000199376"/>
    </source>
</evidence>
<proteinExistence type="inferred from homology"/>
<feature type="binding site" evidence="7">
    <location>
        <begin position="32"/>
        <end position="39"/>
    </location>
    <ligand>
        <name>ATP</name>
        <dbReference type="ChEBI" id="CHEBI:30616"/>
    </ligand>
</feature>
<feature type="coiled-coil region" evidence="7">
    <location>
        <begin position="407"/>
        <end position="480"/>
    </location>
</feature>
<dbReference type="GO" id="GO:0005737">
    <property type="term" value="C:cytoplasm"/>
    <property type="evidence" value="ECO:0007669"/>
    <property type="project" value="UniProtKB-SubCell"/>
</dbReference>
<evidence type="ECO:0000256" key="5">
    <source>
        <dbReference type="ARBA" id="ARBA00023054"/>
    </source>
</evidence>
<dbReference type="OrthoDB" id="9808768at2"/>
<sequence>MKLKTLEIIGFKSFANKTVIDFQKGMTGIVGPNGSGKSNIIEAIRWVMGEQSAKDLRGNKMADVIFAGTKDRKALNRAEVSITFDNSDHYVQSDFSELRITRRLYRSGESSYQLNGADCRLKDIHEIFMDTGLGKDGFSIISQGQVEKIFSAKPEERRGIIEEVAGVYKYKQNKTQAEKDLTVTDDNLARVADIVHEVEGRLTPLEKQAESAKEYLEKRERYEQLDQVRLTRSILSLQGKVVAQGKTLGEKKADVSKKQSALAAQKELLASTRAELTSVQEAKDQLSEDILTKTQQREQMIGNQKLASQEADSLQRESETLVKQQATLTTQGEQAANQLAEVDEQEGLLSTKETELKKTIQQIEANHGQQQVDRIKTELESNRQAYVAIMQDLATYHNKVTFEEKALLQNQEQKARKQELLKAAEEALAIAQKNLADYKKDHPDQETGENPYLAQLDEAKQQLNQAKQDYQAAQQNWQSAAYALDKAQSVYQAESSLDEYAGFYQGVKNLMAPAVKRNFPGIRGVVAELVDVPKRYTKAIETVLGGALQNVVVDSTKTAKAIVQYLTKNRKGRVTLLPEDSIRSRTARDVYRAEQERGFIGIASDLVSMPQGMENILTNLLGTTLVVEDLDAATRVARAVQNRLRVVSLDGQLVNAGGSITGGANHRQGPSVLSRQAELKAKADALAEQKAQVEALVGLRNQEQARVNQLSDKVQELTASFYDFENQGQQVDYQLTALKDAVAKEETKVQTLTLDLADLKADEEDSQTELDESKQALLEKERAQKQAEATTADLTEKLSQVEEEQAGYQEEKAAFQAEMAKISAKREAANADKERLQALLAELQSQRNELTTRQTEIKERLEQAANGPALAEQLAGLEEALQKADGQSKDLATRFQTLTQKVSELEEELSVQQETVNQLLMEESNAAYTLQTTQEKLGKQVSTLQQTYGLTVQSQADVKESELDDSEIDKTLTAIKRALDAIGPVNIAAIQEYEEIKERHTFLTQQASDLEQAKATLQATIDEMDQEVKVRFKETFDQVAEHFKDVFTKMFAGGQAQIELTDPEHLLTTGIDIKAQPPGKKFQQMSLLSGGEKALTAISLLFAILQVRPVPFAVLDEAEAALDEANVDRFAAYLKNFGGSTQFITITHRKGTMVAATVLYGVTMQEAGVSKMVAVNLEQAEEKLA</sequence>
<dbReference type="RefSeq" id="WP_091501335.1">
    <property type="nucleotide sequence ID" value="NZ_FOLI01000001.1"/>
</dbReference>
<dbReference type="InterPro" id="IPR011890">
    <property type="entry name" value="SMC_prok"/>
</dbReference>
<dbReference type="GO" id="GO:0003677">
    <property type="term" value="F:DNA binding"/>
    <property type="evidence" value="ECO:0007669"/>
    <property type="project" value="UniProtKB-UniRule"/>
</dbReference>
<evidence type="ECO:0000256" key="4">
    <source>
        <dbReference type="ARBA" id="ARBA00022840"/>
    </source>
</evidence>
<evidence type="ECO:0000313" key="9">
    <source>
        <dbReference type="EMBL" id="SFB82082.1"/>
    </source>
</evidence>
<dbReference type="InterPro" id="IPR027417">
    <property type="entry name" value="P-loop_NTPase"/>
</dbReference>
<name>A0A1I1E603_9LACO</name>
<reference evidence="9 10" key="1">
    <citation type="submission" date="2016-10" db="EMBL/GenBank/DDBJ databases">
        <authorList>
            <person name="de Groot N.N."/>
        </authorList>
    </citation>
    <scope>NUCLEOTIDE SEQUENCE [LARGE SCALE GENOMIC DNA]</scope>
    <source>
        <strain evidence="9 10">DSM 19113</strain>
    </source>
</reference>
<dbReference type="InterPro" id="IPR024704">
    <property type="entry name" value="SMC"/>
</dbReference>
<dbReference type="FunFam" id="3.40.50.300:FF:000901">
    <property type="entry name" value="Chromosome partition protein Smc"/>
    <property type="match status" value="1"/>
</dbReference>
<dbReference type="Proteomes" id="UP000199376">
    <property type="component" value="Unassembled WGS sequence"/>
</dbReference>
<dbReference type="InterPro" id="IPR003395">
    <property type="entry name" value="RecF/RecN/SMC_N"/>
</dbReference>
<evidence type="ECO:0000256" key="3">
    <source>
        <dbReference type="ARBA" id="ARBA00022741"/>
    </source>
</evidence>